<reference evidence="2" key="1">
    <citation type="submission" date="2021-02" db="EMBL/GenBank/DDBJ databases">
        <title>Comparative genomics reveals that relaxation of natural selection precedes convergent phenotypic evolution of cavefish.</title>
        <authorList>
            <person name="Peng Z."/>
        </authorList>
    </citation>
    <scope>NUCLEOTIDE SEQUENCE</scope>
    <source>
        <tissue evidence="2">Muscle</tissue>
    </source>
</reference>
<gene>
    <name evidence="2" type="ORF">IRJ41_018569</name>
</gene>
<dbReference type="Proteomes" id="UP001059041">
    <property type="component" value="Linkage Group LG2"/>
</dbReference>
<sequence length="104" mass="11906">MVPPHQAPVYYPHLYDSVTAEPQYAQVNKRRKQDAEGLHYADIQVLQSKSSTSKRKQTMNNHSTTQYATIDFKTPVNTHTPDEPADLFIPPGELKRPNMRASRK</sequence>
<keyword evidence="3" id="KW-1185">Reference proteome</keyword>
<feature type="region of interest" description="Disordered" evidence="1">
    <location>
        <begin position="46"/>
        <end position="104"/>
    </location>
</feature>
<evidence type="ECO:0000313" key="3">
    <source>
        <dbReference type="Proteomes" id="UP001059041"/>
    </source>
</evidence>
<dbReference type="PANTHER" id="PTHR37342">
    <property type="entry name" value="HYPOTHETICAL PROTEIN LOC689959"/>
    <property type="match status" value="1"/>
</dbReference>
<evidence type="ECO:0000256" key="1">
    <source>
        <dbReference type="SAM" id="MobiDB-lite"/>
    </source>
</evidence>
<proteinExistence type="predicted"/>
<dbReference type="AlphaFoldDB" id="A0A9W8CAF9"/>
<dbReference type="InterPro" id="IPR028106">
    <property type="entry name" value="DUF4578"/>
</dbReference>
<accession>A0A9W8CAF9</accession>
<dbReference type="EMBL" id="JAFHDT010000002">
    <property type="protein sequence ID" value="KAI7813491.1"/>
    <property type="molecule type" value="Genomic_DNA"/>
</dbReference>
<protein>
    <submittedName>
        <fullName evidence="2">Uncharacterized protein</fullName>
    </submittedName>
</protein>
<name>A0A9W8CAF9_TRIRA</name>
<dbReference type="PANTHER" id="PTHR37342:SF1">
    <property type="entry name" value="CHROMOSOME 11 OPEN READING FRAME 52"/>
    <property type="match status" value="1"/>
</dbReference>
<feature type="compositionally biased region" description="Polar residues" evidence="1">
    <location>
        <begin position="59"/>
        <end position="68"/>
    </location>
</feature>
<dbReference type="GO" id="GO:0070062">
    <property type="term" value="C:extracellular exosome"/>
    <property type="evidence" value="ECO:0007669"/>
    <property type="project" value="TreeGrafter"/>
</dbReference>
<dbReference type="Pfam" id="PF15147">
    <property type="entry name" value="DUF4578"/>
    <property type="match status" value="1"/>
</dbReference>
<evidence type="ECO:0000313" key="2">
    <source>
        <dbReference type="EMBL" id="KAI7813491.1"/>
    </source>
</evidence>
<organism evidence="2 3">
    <name type="scientific">Triplophysa rosa</name>
    <name type="common">Cave loach</name>
    <dbReference type="NCBI Taxonomy" id="992332"/>
    <lineage>
        <taxon>Eukaryota</taxon>
        <taxon>Metazoa</taxon>
        <taxon>Chordata</taxon>
        <taxon>Craniata</taxon>
        <taxon>Vertebrata</taxon>
        <taxon>Euteleostomi</taxon>
        <taxon>Actinopterygii</taxon>
        <taxon>Neopterygii</taxon>
        <taxon>Teleostei</taxon>
        <taxon>Ostariophysi</taxon>
        <taxon>Cypriniformes</taxon>
        <taxon>Nemacheilidae</taxon>
        <taxon>Triplophysa</taxon>
    </lineage>
</organism>
<comment type="caution">
    <text evidence="2">The sequence shown here is derived from an EMBL/GenBank/DDBJ whole genome shotgun (WGS) entry which is preliminary data.</text>
</comment>